<dbReference type="NCBIfam" id="NF003952">
    <property type="entry name" value="PRK05450.1-5"/>
    <property type="match status" value="1"/>
</dbReference>
<dbReference type="RefSeq" id="WP_345864170.1">
    <property type="nucleotide sequence ID" value="NZ_JBDIMF010000002.1"/>
</dbReference>
<dbReference type="GO" id="GO:0016779">
    <property type="term" value="F:nucleotidyltransferase activity"/>
    <property type="evidence" value="ECO:0007669"/>
    <property type="project" value="UniProtKB-KW"/>
</dbReference>
<evidence type="ECO:0000256" key="3">
    <source>
        <dbReference type="ARBA" id="ARBA00022985"/>
    </source>
</evidence>
<evidence type="ECO:0000256" key="1">
    <source>
        <dbReference type="ARBA" id="ARBA00022679"/>
    </source>
</evidence>
<dbReference type="Pfam" id="PF02348">
    <property type="entry name" value="CTP_transf_3"/>
    <property type="match status" value="1"/>
</dbReference>
<dbReference type="PANTHER" id="PTHR42866">
    <property type="entry name" value="3-DEOXY-MANNO-OCTULOSONATE CYTIDYLYLTRANSFERASE"/>
    <property type="match status" value="1"/>
</dbReference>
<dbReference type="EMBL" id="JBDIMF010000002">
    <property type="protein sequence ID" value="MEN2786381.1"/>
    <property type="molecule type" value="Genomic_DNA"/>
</dbReference>
<organism evidence="4 5">
    <name type="scientific">Sphingomonas qilianensis</name>
    <dbReference type="NCBI Taxonomy" id="1736690"/>
    <lineage>
        <taxon>Bacteria</taxon>
        <taxon>Pseudomonadati</taxon>
        <taxon>Pseudomonadota</taxon>
        <taxon>Alphaproteobacteria</taxon>
        <taxon>Sphingomonadales</taxon>
        <taxon>Sphingomonadaceae</taxon>
        <taxon>Sphingomonas</taxon>
    </lineage>
</organism>
<keyword evidence="5" id="KW-1185">Reference proteome</keyword>
<dbReference type="Proteomes" id="UP001404104">
    <property type="component" value="Unassembled WGS sequence"/>
</dbReference>
<sequence>MSGPATPGVGIIIPARFASTRYPGKPLATLAGAGGVARTLIERSWRAASAVPGVDFVAVATDDTRIAQEVERFGGTAIMTPESCANGTERCAAAVAQMANPPEIVVNLQGDAPLTPAYVVTDLIARLRGDASAAMATPAVRCTPSLYRHLTDDQKAGRVGGTTVVADGQSRALYFSKRVLPYLPDDWPDDRACPAFLHLGVYAYRPAALAAYAAWPVCVLEQVEGLEQLRFLHYGAPVAIVECAAPDWDVVELNNPSDVPIVEAMLRQRGSD</sequence>
<dbReference type="EC" id="2.7.7.-" evidence="4"/>
<gene>
    <name evidence="4" type="ORF">ABC969_08110</name>
</gene>
<accession>A0ABU9XRD6</accession>
<keyword evidence="3" id="KW-0448">Lipopolysaccharide biosynthesis</keyword>
<comment type="caution">
    <text evidence="4">The sequence shown here is derived from an EMBL/GenBank/DDBJ whole genome shotgun (WGS) entry which is preliminary data.</text>
</comment>
<dbReference type="InterPro" id="IPR003329">
    <property type="entry name" value="Cytidylyl_trans"/>
</dbReference>
<dbReference type="Gene3D" id="3.90.550.10">
    <property type="entry name" value="Spore Coat Polysaccharide Biosynthesis Protein SpsA, Chain A"/>
    <property type="match status" value="1"/>
</dbReference>
<dbReference type="NCBIfam" id="NF003950">
    <property type="entry name" value="PRK05450.1-3"/>
    <property type="match status" value="1"/>
</dbReference>
<keyword evidence="1 4" id="KW-0808">Transferase</keyword>
<reference evidence="4 5" key="1">
    <citation type="submission" date="2024-05" db="EMBL/GenBank/DDBJ databases">
        <authorList>
            <person name="Liu Q."/>
            <person name="Xin Y.-H."/>
        </authorList>
    </citation>
    <scope>NUCLEOTIDE SEQUENCE [LARGE SCALE GENOMIC DNA]</scope>
    <source>
        <strain evidence="4 5">CGMCC 1.15349</strain>
    </source>
</reference>
<keyword evidence="2 4" id="KW-0548">Nucleotidyltransferase</keyword>
<dbReference type="PANTHER" id="PTHR42866:SF2">
    <property type="entry name" value="3-DEOXY-MANNO-OCTULOSONATE CYTIDYLYLTRANSFERASE, MITOCHONDRIAL"/>
    <property type="match status" value="1"/>
</dbReference>
<name>A0ABU9XRD6_9SPHN</name>
<evidence type="ECO:0000313" key="4">
    <source>
        <dbReference type="EMBL" id="MEN2786381.1"/>
    </source>
</evidence>
<dbReference type="InterPro" id="IPR029044">
    <property type="entry name" value="Nucleotide-diphossugar_trans"/>
</dbReference>
<dbReference type="SUPFAM" id="SSF53448">
    <property type="entry name" value="Nucleotide-diphospho-sugar transferases"/>
    <property type="match status" value="1"/>
</dbReference>
<proteinExistence type="predicted"/>
<protein>
    <submittedName>
        <fullName evidence="4">Manno-octulosonate cytidylyltransferase</fullName>
        <ecNumber evidence="4">2.7.7.-</ecNumber>
    </submittedName>
</protein>
<evidence type="ECO:0000313" key="5">
    <source>
        <dbReference type="Proteomes" id="UP001404104"/>
    </source>
</evidence>
<evidence type="ECO:0000256" key="2">
    <source>
        <dbReference type="ARBA" id="ARBA00022695"/>
    </source>
</evidence>